<dbReference type="AlphaFoldDB" id="A0A934URE6"/>
<evidence type="ECO:0000313" key="2">
    <source>
        <dbReference type="Proteomes" id="UP000617041"/>
    </source>
</evidence>
<organism evidence="1 2">
    <name type="scientific">Ramlibacter algicola</name>
    <dbReference type="NCBI Taxonomy" id="2795217"/>
    <lineage>
        <taxon>Bacteria</taxon>
        <taxon>Pseudomonadati</taxon>
        <taxon>Pseudomonadota</taxon>
        <taxon>Betaproteobacteria</taxon>
        <taxon>Burkholderiales</taxon>
        <taxon>Comamonadaceae</taxon>
        <taxon>Ramlibacter</taxon>
    </lineage>
</organism>
<dbReference type="Proteomes" id="UP000617041">
    <property type="component" value="Unassembled WGS sequence"/>
</dbReference>
<proteinExistence type="predicted"/>
<keyword evidence="2" id="KW-1185">Reference proteome</keyword>
<comment type="caution">
    <text evidence="1">The sequence shown here is derived from an EMBL/GenBank/DDBJ whole genome shotgun (WGS) entry which is preliminary data.</text>
</comment>
<dbReference type="RefSeq" id="WP_200787387.1">
    <property type="nucleotide sequence ID" value="NZ_JAEDAO010000001.1"/>
</dbReference>
<sequence>MSTTYQAFAPIAARPWGAALPSSIAGLQEVVVLRDRCHQAIAPPG</sequence>
<gene>
    <name evidence="1" type="ORF">I8E28_07600</name>
</gene>
<reference evidence="1" key="1">
    <citation type="submission" date="2020-12" db="EMBL/GenBank/DDBJ databases">
        <title>Ramlibacter sp. nov., isolated from a freshwater alga, Cryptomonas.</title>
        <authorList>
            <person name="Kim H.M."/>
            <person name="Jeon C.O."/>
        </authorList>
    </citation>
    <scope>NUCLEOTIDE SEQUENCE</scope>
    <source>
        <strain evidence="1">CrO1</strain>
    </source>
</reference>
<evidence type="ECO:0000313" key="1">
    <source>
        <dbReference type="EMBL" id="MBK0392452.1"/>
    </source>
</evidence>
<protein>
    <submittedName>
        <fullName evidence="1">Uncharacterized protein</fullName>
    </submittedName>
</protein>
<dbReference type="EMBL" id="JAEDAO010000001">
    <property type="protein sequence ID" value="MBK0392452.1"/>
    <property type="molecule type" value="Genomic_DNA"/>
</dbReference>
<accession>A0A934URE6</accession>
<name>A0A934URE6_9BURK</name>